<comment type="similarity">
    <text evidence="1">Belongs to the short-chain dehydrogenases/reductases (SDR) family.</text>
</comment>
<dbReference type="PANTHER" id="PTHR43639">
    <property type="entry name" value="OXIDOREDUCTASE, SHORT-CHAIN DEHYDROGENASE/REDUCTASE FAMILY (AFU_ORTHOLOGUE AFUA_5G02870)"/>
    <property type="match status" value="1"/>
</dbReference>
<dbReference type="InterPro" id="IPR036291">
    <property type="entry name" value="NAD(P)-bd_dom_sf"/>
</dbReference>
<dbReference type="PRINTS" id="PR00081">
    <property type="entry name" value="GDHRDH"/>
</dbReference>
<proteinExistence type="inferred from homology"/>
<accession>A0A5S4G0N5</accession>
<keyword evidence="5" id="KW-1185">Reference proteome</keyword>
<organism evidence="4 5">
    <name type="scientific">Actinomadura geliboluensis</name>
    <dbReference type="NCBI Taxonomy" id="882440"/>
    <lineage>
        <taxon>Bacteria</taxon>
        <taxon>Bacillati</taxon>
        <taxon>Actinomycetota</taxon>
        <taxon>Actinomycetes</taxon>
        <taxon>Streptosporangiales</taxon>
        <taxon>Thermomonosporaceae</taxon>
        <taxon>Actinomadura</taxon>
    </lineage>
</organism>
<dbReference type="PROSITE" id="PS00061">
    <property type="entry name" value="ADH_SHORT"/>
    <property type="match status" value="1"/>
</dbReference>
<dbReference type="RefSeq" id="WP_138641891.1">
    <property type="nucleotide sequence ID" value="NZ_JASWDG010000047.1"/>
</dbReference>
<dbReference type="PRINTS" id="PR00080">
    <property type="entry name" value="SDRFAMILY"/>
</dbReference>
<evidence type="ECO:0000259" key="3">
    <source>
        <dbReference type="SMART" id="SM00822"/>
    </source>
</evidence>
<reference evidence="4 5" key="1">
    <citation type="submission" date="2019-05" db="EMBL/GenBank/DDBJ databases">
        <title>Draft genome sequence of Actinomadura geliboluensis A8036.</title>
        <authorList>
            <person name="Saricaoglu S."/>
            <person name="Isik K."/>
        </authorList>
    </citation>
    <scope>NUCLEOTIDE SEQUENCE [LARGE SCALE GENOMIC DNA]</scope>
    <source>
        <strain evidence="4 5">A8036</strain>
    </source>
</reference>
<dbReference type="SUPFAM" id="SSF51735">
    <property type="entry name" value="NAD(P)-binding Rossmann-fold domains"/>
    <property type="match status" value="1"/>
</dbReference>
<dbReference type="FunFam" id="3.40.50.720:FF:000084">
    <property type="entry name" value="Short-chain dehydrogenase reductase"/>
    <property type="match status" value="1"/>
</dbReference>
<evidence type="ECO:0000313" key="5">
    <source>
        <dbReference type="Proteomes" id="UP000305238"/>
    </source>
</evidence>
<keyword evidence="2" id="KW-0560">Oxidoreductase</keyword>
<dbReference type="CDD" id="cd05233">
    <property type="entry name" value="SDR_c"/>
    <property type="match status" value="1"/>
</dbReference>
<evidence type="ECO:0000256" key="2">
    <source>
        <dbReference type="ARBA" id="ARBA00023002"/>
    </source>
</evidence>
<dbReference type="GO" id="GO:0016491">
    <property type="term" value="F:oxidoreductase activity"/>
    <property type="evidence" value="ECO:0007669"/>
    <property type="project" value="UniProtKB-KW"/>
</dbReference>
<dbReference type="SMART" id="SM00822">
    <property type="entry name" value="PKS_KR"/>
    <property type="match status" value="1"/>
</dbReference>
<name>A0A5S4G0N5_9ACTN</name>
<dbReference type="InterPro" id="IPR002347">
    <property type="entry name" value="SDR_fam"/>
</dbReference>
<sequence length="258" mass="26555">MSGRFEGRVALVTGASSGIGAGVARRLAGEGARVLLVARDARRTAAAHEDLLADSGRGHRVFEAELEDAGSIRALAASVGEAAGRLDVLVQSAGVFGPRPFQDISVAELDRMWAVNARAPFLVAQALTPLMGEGSSMVLVSSVSGHVGMAGQAAYGMTKSAVDGLARTLAVELAPRGVRVNAVAPGFTATPMNEHLRAEPGRVERLESATLAGRLGTVDDIARAIAYLASDDAAFVVGTTLTVDGGYPTSHIQTGRVR</sequence>
<comment type="caution">
    <text evidence="4">The sequence shown here is derived from an EMBL/GenBank/DDBJ whole genome shotgun (WGS) entry which is preliminary data.</text>
</comment>
<evidence type="ECO:0000313" key="4">
    <source>
        <dbReference type="EMBL" id="TMR26509.1"/>
    </source>
</evidence>
<dbReference type="OrthoDB" id="9803333at2"/>
<dbReference type="EMBL" id="VCKZ01000554">
    <property type="protein sequence ID" value="TMR26509.1"/>
    <property type="molecule type" value="Genomic_DNA"/>
</dbReference>
<dbReference type="InterPro" id="IPR020904">
    <property type="entry name" value="Sc_DH/Rdtase_CS"/>
</dbReference>
<dbReference type="PANTHER" id="PTHR43639:SF1">
    <property type="entry name" value="SHORT-CHAIN DEHYDROGENASE_REDUCTASE FAMILY PROTEIN"/>
    <property type="match status" value="1"/>
</dbReference>
<dbReference type="Gene3D" id="3.40.50.720">
    <property type="entry name" value="NAD(P)-binding Rossmann-like Domain"/>
    <property type="match status" value="1"/>
</dbReference>
<gene>
    <name evidence="4" type="ORF">ETD96_41110</name>
</gene>
<dbReference type="Proteomes" id="UP000305238">
    <property type="component" value="Unassembled WGS sequence"/>
</dbReference>
<evidence type="ECO:0000256" key="1">
    <source>
        <dbReference type="ARBA" id="ARBA00006484"/>
    </source>
</evidence>
<protein>
    <submittedName>
        <fullName evidence="4">SDR family oxidoreductase</fullName>
    </submittedName>
</protein>
<dbReference type="InterPro" id="IPR057326">
    <property type="entry name" value="KR_dom"/>
</dbReference>
<dbReference type="AlphaFoldDB" id="A0A5S4G0N5"/>
<dbReference type="Pfam" id="PF13561">
    <property type="entry name" value="adh_short_C2"/>
    <property type="match status" value="1"/>
</dbReference>
<feature type="domain" description="Ketoreductase" evidence="3">
    <location>
        <begin position="8"/>
        <end position="186"/>
    </location>
</feature>